<dbReference type="Proteomes" id="UP000813427">
    <property type="component" value="Unassembled WGS sequence"/>
</dbReference>
<keyword evidence="2" id="KW-0560">Oxidoreductase</keyword>
<dbReference type="InterPro" id="IPR002347">
    <property type="entry name" value="SDR_fam"/>
</dbReference>
<accession>A0A8K0W6Z8</accession>
<dbReference type="InterPro" id="IPR036291">
    <property type="entry name" value="NAD(P)-bd_dom_sf"/>
</dbReference>
<organism evidence="3 4">
    <name type="scientific">Fusarium tricinctum</name>
    <dbReference type="NCBI Taxonomy" id="61284"/>
    <lineage>
        <taxon>Eukaryota</taxon>
        <taxon>Fungi</taxon>
        <taxon>Dikarya</taxon>
        <taxon>Ascomycota</taxon>
        <taxon>Pezizomycotina</taxon>
        <taxon>Sordariomycetes</taxon>
        <taxon>Hypocreomycetidae</taxon>
        <taxon>Hypocreales</taxon>
        <taxon>Nectriaceae</taxon>
        <taxon>Fusarium</taxon>
        <taxon>Fusarium tricinctum species complex</taxon>
    </lineage>
</organism>
<sequence length="234" mass="25593">MAAKSPVALILGAGPNIGQSAVRKFASKGYKVALASRSLKESNSTDDQLHIPSDFTKPDDVINVFDKVKKIFGIPSVVVYNASRSSRTPPDDPFALNFDVFSADQIVNVNSFFIAAQQAVNGFAQLPSSASRTFIYTGNVLNVSMIPGFLAQGAGKSAAAYMIWTASAAYKDRGYKFYYADERKSGGAPKYVVDGEAHADIFWELSQHKEQGPWMQTFVKDEGYQSFETIYKPL</sequence>
<dbReference type="EMBL" id="JAGPXF010000008">
    <property type="protein sequence ID" value="KAH7233058.1"/>
    <property type="molecule type" value="Genomic_DNA"/>
</dbReference>
<dbReference type="AlphaFoldDB" id="A0A8K0W6Z8"/>
<evidence type="ECO:0000256" key="2">
    <source>
        <dbReference type="ARBA" id="ARBA00023002"/>
    </source>
</evidence>
<keyword evidence="4" id="KW-1185">Reference proteome</keyword>
<protein>
    <submittedName>
        <fullName evidence="3">Short chain type dehydrogenase</fullName>
    </submittedName>
</protein>
<comment type="similarity">
    <text evidence="1">Belongs to the short-chain dehydrogenases/reductases (SDR) family.</text>
</comment>
<dbReference type="Gene3D" id="3.40.50.720">
    <property type="entry name" value="NAD(P)-binding Rossmann-like Domain"/>
    <property type="match status" value="1"/>
</dbReference>
<gene>
    <name evidence="3" type="ORF">BKA59DRAFT_504131</name>
</gene>
<proteinExistence type="inferred from homology"/>
<name>A0A8K0W6Z8_9HYPO</name>
<evidence type="ECO:0000256" key="1">
    <source>
        <dbReference type="ARBA" id="ARBA00006484"/>
    </source>
</evidence>
<dbReference type="OrthoDB" id="5336600at2759"/>
<reference evidence="3" key="1">
    <citation type="journal article" date="2021" name="Nat. Commun.">
        <title>Genetic determinants of endophytism in the Arabidopsis root mycobiome.</title>
        <authorList>
            <person name="Mesny F."/>
            <person name="Miyauchi S."/>
            <person name="Thiergart T."/>
            <person name="Pickel B."/>
            <person name="Atanasova L."/>
            <person name="Karlsson M."/>
            <person name="Huettel B."/>
            <person name="Barry K.W."/>
            <person name="Haridas S."/>
            <person name="Chen C."/>
            <person name="Bauer D."/>
            <person name="Andreopoulos W."/>
            <person name="Pangilinan J."/>
            <person name="LaButti K."/>
            <person name="Riley R."/>
            <person name="Lipzen A."/>
            <person name="Clum A."/>
            <person name="Drula E."/>
            <person name="Henrissat B."/>
            <person name="Kohler A."/>
            <person name="Grigoriev I.V."/>
            <person name="Martin F.M."/>
            <person name="Hacquard S."/>
        </authorList>
    </citation>
    <scope>NUCLEOTIDE SEQUENCE</scope>
    <source>
        <strain evidence="3">MPI-SDFR-AT-0068</strain>
    </source>
</reference>
<dbReference type="SUPFAM" id="SSF51735">
    <property type="entry name" value="NAD(P)-binding Rossmann-fold domains"/>
    <property type="match status" value="1"/>
</dbReference>
<dbReference type="PANTHER" id="PTHR43669">
    <property type="entry name" value="5-KETO-D-GLUCONATE 5-REDUCTASE"/>
    <property type="match status" value="1"/>
</dbReference>
<dbReference type="PANTHER" id="PTHR43669:SF4">
    <property type="entry name" value="SHORT-CHAIN DEHYDROGENASE"/>
    <property type="match status" value="1"/>
</dbReference>
<dbReference type="Pfam" id="PF00106">
    <property type="entry name" value="adh_short"/>
    <property type="match status" value="1"/>
</dbReference>
<evidence type="ECO:0000313" key="3">
    <source>
        <dbReference type="EMBL" id="KAH7233058.1"/>
    </source>
</evidence>
<comment type="caution">
    <text evidence="3">The sequence shown here is derived from an EMBL/GenBank/DDBJ whole genome shotgun (WGS) entry which is preliminary data.</text>
</comment>
<evidence type="ECO:0000313" key="4">
    <source>
        <dbReference type="Proteomes" id="UP000813427"/>
    </source>
</evidence>
<dbReference type="GO" id="GO:0016491">
    <property type="term" value="F:oxidoreductase activity"/>
    <property type="evidence" value="ECO:0007669"/>
    <property type="project" value="UniProtKB-KW"/>
</dbReference>